<dbReference type="Proteomes" id="UP000316621">
    <property type="component" value="Chromosome 7"/>
</dbReference>
<accession>A0A4Y7KDY0</accession>
<dbReference type="Gramene" id="RZC71047">
    <property type="protein sequence ID" value="RZC71047"/>
    <property type="gene ID" value="C5167_034225"/>
</dbReference>
<protein>
    <submittedName>
        <fullName evidence="1">Uncharacterized protein</fullName>
    </submittedName>
</protein>
<dbReference type="AlphaFoldDB" id="A0A4Y7KDY0"/>
<reference evidence="1 2" key="1">
    <citation type="journal article" date="2018" name="Science">
        <title>The opium poppy genome and morphinan production.</title>
        <authorList>
            <person name="Guo L."/>
            <person name="Winzer T."/>
            <person name="Yang X."/>
            <person name="Li Y."/>
            <person name="Ning Z."/>
            <person name="He Z."/>
            <person name="Teodor R."/>
            <person name="Lu Y."/>
            <person name="Bowser T.A."/>
            <person name="Graham I.A."/>
            <person name="Ye K."/>
        </authorList>
    </citation>
    <scope>NUCLEOTIDE SEQUENCE [LARGE SCALE GENOMIC DNA]</scope>
    <source>
        <strain evidence="2">cv. HN1</strain>
        <tissue evidence="1">Leaves</tissue>
    </source>
</reference>
<sequence>MDDNKGEEMEPKYYLNLKPLLERIKLRFLEAMKMRKERFKHKGGNMNHDFTCAHVKELVSLDIDSYTLEIKCFNGVDLKTHLEKLILKRLLFRLNAPTPNVFITSFSRLVNGMLRLVSDISLLVGN</sequence>
<keyword evidence="2" id="KW-1185">Reference proteome</keyword>
<evidence type="ECO:0000313" key="1">
    <source>
        <dbReference type="EMBL" id="RZC71047.1"/>
    </source>
</evidence>
<gene>
    <name evidence="1" type="ORF">C5167_034225</name>
</gene>
<evidence type="ECO:0000313" key="2">
    <source>
        <dbReference type="Proteomes" id="UP000316621"/>
    </source>
</evidence>
<proteinExistence type="predicted"/>
<dbReference type="EMBL" id="CM010721">
    <property type="protein sequence ID" value="RZC71047.1"/>
    <property type="molecule type" value="Genomic_DNA"/>
</dbReference>
<organism evidence="1 2">
    <name type="scientific">Papaver somniferum</name>
    <name type="common">Opium poppy</name>
    <dbReference type="NCBI Taxonomy" id="3469"/>
    <lineage>
        <taxon>Eukaryota</taxon>
        <taxon>Viridiplantae</taxon>
        <taxon>Streptophyta</taxon>
        <taxon>Embryophyta</taxon>
        <taxon>Tracheophyta</taxon>
        <taxon>Spermatophyta</taxon>
        <taxon>Magnoliopsida</taxon>
        <taxon>Ranunculales</taxon>
        <taxon>Papaveraceae</taxon>
        <taxon>Papaveroideae</taxon>
        <taxon>Papaver</taxon>
    </lineage>
</organism>
<name>A0A4Y7KDY0_PAPSO</name>